<evidence type="ECO:0000313" key="3">
    <source>
        <dbReference type="EMBL" id="KAG5511438.1"/>
    </source>
</evidence>
<feature type="compositionally biased region" description="Polar residues" evidence="2">
    <location>
        <begin position="238"/>
        <end position="247"/>
    </location>
</feature>
<dbReference type="KEGG" id="phet:94293417"/>
<feature type="compositionally biased region" description="Basic and acidic residues" evidence="2">
    <location>
        <begin position="278"/>
        <end position="301"/>
    </location>
</feature>
<keyword evidence="1" id="KW-0175">Coiled coil</keyword>
<feature type="coiled-coil region" evidence="1">
    <location>
        <begin position="642"/>
        <end position="669"/>
    </location>
</feature>
<feature type="compositionally biased region" description="Polar residues" evidence="2">
    <location>
        <begin position="478"/>
        <end position="487"/>
    </location>
</feature>
<gene>
    <name evidence="3" type="ORF">JKF63_07401</name>
</gene>
<feature type="compositionally biased region" description="Low complexity" evidence="2">
    <location>
        <begin position="370"/>
        <end position="384"/>
    </location>
</feature>
<feature type="region of interest" description="Disordered" evidence="2">
    <location>
        <begin position="478"/>
        <end position="529"/>
    </location>
</feature>
<feature type="compositionally biased region" description="Polar residues" evidence="2">
    <location>
        <begin position="154"/>
        <end position="163"/>
    </location>
</feature>
<name>A0A836LKV1_9TRYP</name>
<protein>
    <submittedName>
        <fullName evidence="3">Uncharacterized protein</fullName>
    </submittedName>
</protein>
<evidence type="ECO:0000256" key="2">
    <source>
        <dbReference type="SAM" id="MobiDB-lite"/>
    </source>
</evidence>
<dbReference type="RefSeq" id="XP_067759650.1">
    <property type="nucleotide sequence ID" value="XM_067903340.1"/>
</dbReference>
<reference evidence="3 4" key="1">
    <citation type="submission" date="2021-02" db="EMBL/GenBank/DDBJ databases">
        <title>Porcisia hertigi Genome sequencing and assembly.</title>
        <authorList>
            <person name="Almutairi H."/>
            <person name="Gatherer D."/>
        </authorList>
    </citation>
    <scope>NUCLEOTIDE SEQUENCE [LARGE SCALE GENOMIC DNA]</scope>
    <source>
        <strain evidence="3 4">C119</strain>
    </source>
</reference>
<feature type="region of interest" description="Disordered" evidence="2">
    <location>
        <begin position="227"/>
        <end position="255"/>
    </location>
</feature>
<evidence type="ECO:0000256" key="1">
    <source>
        <dbReference type="SAM" id="Coils"/>
    </source>
</evidence>
<feature type="compositionally biased region" description="Polar residues" evidence="2">
    <location>
        <begin position="117"/>
        <end position="135"/>
    </location>
</feature>
<dbReference type="EMBL" id="JAFJZO010000005">
    <property type="protein sequence ID" value="KAG5511438.1"/>
    <property type="molecule type" value="Genomic_DNA"/>
</dbReference>
<feature type="region of interest" description="Disordered" evidence="2">
    <location>
        <begin position="88"/>
        <end position="177"/>
    </location>
</feature>
<organism evidence="3 4">
    <name type="scientific">Porcisia hertigi</name>
    <dbReference type="NCBI Taxonomy" id="2761500"/>
    <lineage>
        <taxon>Eukaryota</taxon>
        <taxon>Discoba</taxon>
        <taxon>Euglenozoa</taxon>
        <taxon>Kinetoplastea</taxon>
        <taxon>Metakinetoplastina</taxon>
        <taxon>Trypanosomatida</taxon>
        <taxon>Trypanosomatidae</taxon>
        <taxon>Leishmaniinae</taxon>
        <taxon>Porcisia</taxon>
    </lineage>
</organism>
<proteinExistence type="predicted"/>
<dbReference type="AlphaFoldDB" id="A0A836LKV1"/>
<keyword evidence="4" id="KW-1185">Reference proteome</keyword>
<feature type="region of interest" description="Disordered" evidence="2">
    <location>
        <begin position="270"/>
        <end position="403"/>
    </location>
</feature>
<feature type="compositionally biased region" description="Polar residues" evidence="2">
    <location>
        <begin position="327"/>
        <end position="346"/>
    </location>
</feature>
<dbReference type="GeneID" id="94293417"/>
<accession>A0A836LKV1</accession>
<evidence type="ECO:0000313" key="4">
    <source>
        <dbReference type="Proteomes" id="UP000674318"/>
    </source>
</evidence>
<feature type="compositionally biased region" description="Low complexity" evidence="2">
    <location>
        <begin position="136"/>
        <end position="145"/>
    </location>
</feature>
<comment type="caution">
    <text evidence="3">The sequence shown here is derived from an EMBL/GenBank/DDBJ whole genome shotgun (WGS) entry which is preliminary data.</text>
</comment>
<sequence>MTMSTSPVQQQQQQQQLKRLAWTEAMLDTSIVAYESHRNALQNIYAQLVKWQQPPGKGCIHINSAEVKELLKDISDVLEQCTLRLQPMEDATPAAPPSAAPPKRSLGDTHPPLDTFSDASNRGNMSVSAPSQLTDAQPAALPPQEQQHRRQQQTASHLQSARPATTHESEAPPQRAQQIVKAVESVPLMSLTVAGPTKAQPRSLSQPGHRTGVALTPWPIIVNGQGTGGGAATSLTARSRSGSTPPSAQLRAEENYRELPAAQYRSYKMTGERLLPSPERRAAAAALERRTEAQQDAKESDTYQQLFGAGSRSGESSSVNAERRGPSTHSVVTSTSQRSQPTQHEQMVQRRQGYLSEDQSTPRCRGSPATVENSSSRSRSTENSGRVGVLGNNRKAGDTPASVKRYPGAVTAAAAAVAATATNLPDSHAKSTSDSHTSSLVPCFHSGTVRGEATQRIGEPRAGGSIGLVYTPSAMSQRANSETSLPLQSPAEHRRLRTSTPRRVTSMKQDSKQVQDAVYNRRTRSTARPPVRADAPETLLFMEKEDAILEKRKERELRELRELHHDPHQHIDTEAHAALTTIDGTGGRLIANKGKVEPPVLTAVEEQLIAEQAILSTQLEKMQMEMSLSISHHRERGHEQRYVQLKTRMARVEKDLNRVKSELKAVRGIDRESHSRSNANGA</sequence>
<dbReference type="OrthoDB" id="265509at2759"/>
<dbReference type="Proteomes" id="UP000674318">
    <property type="component" value="Unassembled WGS sequence"/>
</dbReference>
<feature type="compositionally biased region" description="Polar residues" evidence="2">
    <location>
        <begin position="498"/>
        <end position="514"/>
    </location>
</feature>